<dbReference type="Pfam" id="PF00067">
    <property type="entry name" value="p450"/>
    <property type="match status" value="1"/>
</dbReference>
<comment type="similarity">
    <text evidence="2">Belongs to the cytochrome P450 family.</text>
</comment>
<dbReference type="Gene3D" id="1.10.630.10">
    <property type="entry name" value="Cytochrome P450"/>
    <property type="match status" value="1"/>
</dbReference>
<dbReference type="GO" id="GO:0005506">
    <property type="term" value="F:iron ion binding"/>
    <property type="evidence" value="ECO:0007669"/>
    <property type="project" value="InterPro"/>
</dbReference>
<dbReference type="PANTHER" id="PTHR46206">
    <property type="entry name" value="CYTOCHROME P450"/>
    <property type="match status" value="1"/>
</dbReference>
<dbReference type="GO" id="GO:0004497">
    <property type="term" value="F:monooxygenase activity"/>
    <property type="evidence" value="ECO:0007669"/>
    <property type="project" value="InterPro"/>
</dbReference>
<evidence type="ECO:0000256" key="1">
    <source>
        <dbReference type="ARBA" id="ARBA00001971"/>
    </source>
</evidence>
<gene>
    <name evidence="6" type="ORF">FA13DRAFT_1789673</name>
</gene>
<dbReference type="CDD" id="cd11041">
    <property type="entry name" value="CYP503A1-like"/>
    <property type="match status" value="1"/>
</dbReference>
<dbReference type="EMBL" id="QPFP01000011">
    <property type="protein sequence ID" value="TEB33856.1"/>
    <property type="molecule type" value="Genomic_DNA"/>
</dbReference>
<protein>
    <submittedName>
        <fullName evidence="6">Cytochrome P450</fullName>
    </submittedName>
</protein>
<comment type="cofactor">
    <cofactor evidence="1">
        <name>heme</name>
        <dbReference type="ChEBI" id="CHEBI:30413"/>
    </cofactor>
</comment>
<dbReference type="SUPFAM" id="SSF48264">
    <property type="entry name" value="Cytochrome P450"/>
    <property type="match status" value="1"/>
</dbReference>
<keyword evidence="3" id="KW-0479">Metal-binding</keyword>
<dbReference type="Proteomes" id="UP000298030">
    <property type="component" value="Unassembled WGS sequence"/>
</dbReference>
<evidence type="ECO:0000256" key="4">
    <source>
        <dbReference type="ARBA" id="ARBA00023002"/>
    </source>
</evidence>
<keyword evidence="4" id="KW-0560">Oxidoreductase</keyword>
<organism evidence="6 7">
    <name type="scientific">Coprinellus micaceus</name>
    <name type="common">Glistening ink-cap mushroom</name>
    <name type="synonym">Coprinus micaceus</name>
    <dbReference type="NCBI Taxonomy" id="71717"/>
    <lineage>
        <taxon>Eukaryota</taxon>
        <taxon>Fungi</taxon>
        <taxon>Dikarya</taxon>
        <taxon>Basidiomycota</taxon>
        <taxon>Agaricomycotina</taxon>
        <taxon>Agaricomycetes</taxon>
        <taxon>Agaricomycetidae</taxon>
        <taxon>Agaricales</taxon>
        <taxon>Agaricineae</taxon>
        <taxon>Psathyrellaceae</taxon>
        <taxon>Coprinellus</taxon>
    </lineage>
</organism>
<accession>A0A4Y7TI65</accession>
<dbReference type="STRING" id="71717.A0A4Y7TI65"/>
<dbReference type="GO" id="GO:0020037">
    <property type="term" value="F:heme binding"/>
    <property type="evidence" value="ECO:0007669"/>
    <property type="project" value="InterPro"/>
</dbReference>
<dbReference type="AlphaFoldDB" id="A0A4Y7TI65"/>
<evidence type="ECO:0000313" key="7">
    <source>
        <dbReference type="Proteomes" id="UP000298030"/>
    </source>
</evidence>
<proteinExistence type="inferred from homology"/>
<evidence type="ECO:0000313" key="6">
    <source>
        <dbReference type="EMBL" id="TEB33856.1"/>
    </source>
</evidence>
<dbReference type="InterPro" id="IPR001128">
    <property type="entry name" value="Cyt_P450"/>
</dbReference>
<sequence>MAPTLTEVLGSGVLAFLGYQWFTFQRDRRKVAHIPTLGSDWFILSYFSAWKFIFKGHFIFQEGYQKFKGLAYKIPTHTTESRWLVVVSGLEMVEDLRKASPEVLSFRGASADLLQTEHTMPTNYNSTAFHIPIIRSQMTRAFPNRFGDLTEEIRSSVADWIDAGSDWKTFPLHKTLVHVVCRTTNRLFVDLPLCRNPEYLKIQESWTTQVGISANLLNTMPAWFRPILAKLLVPMHASERKARKILTPVIQERLQKYAQFGDDWEGKPNDLITWLIESAPVESRNVKEITIKVMLTNFASIHTTSLTATNALFDLAIRPEYVEPLRAEIEEVIGAHGWTKEAMGHLVKLDSFMKESSRLAGISVFAMRRKAMQDFVFTNGLVVPQGVTVCVSSGSMQTDDEYYEDANSFKGFRYYEKREKITDELDSLQHQMVSLDPTYMLFGYGRMAPGRFFAVNEVKAILAHLLLHYDFKVPGDANKVPDPIWFGGIRNCNPNAQVLIKKREVN</sequence>
<dbReference type="PRINTS" id="PR00465">
    <property type="entry name" value="EP450IV"/>
</dbReference>
<dbReference type="InterPro" id="IPR036396">
    <property type="entry name" value="Cyt_P450_sf"/>
</dbReference>
<evidence type="ECO:0000256" key="2">
    <source>
        <dbReference type="ARBA" id="ARBA00010617"/>
    </source>
</evidence>
<dbReference type="OrthoDB" id="1844152at2759"/>
<keyword evidence="5" id="KW-0408">Iron</keyword>
<dbReference type="InterPro" id="IPR002403">
    <property type="entry name" value="Cyt_P450_E_grp-IV"/>
</dbReference>
<reference evidence="6 7" key="1">
    <citation type="journal article" date="2019" name="Nat. Ecol. Evol.">
        <title>Megaphylogeny resolves global patterns of mushroom evolution.</title>
        <authorList>
            <person name="Varga T."/>
            <person name="Krizsan K."/>
            <person name="Foldi C."/>
            <person name="Dima B."/>
            <person name="Sanchez-Garcia M."/>
            <person name="Sanchez-Ramirez S."/>
            <person name="Szollosi G.J."/>
            <person name="Szarkandi J.G."/>
            <person name="Papp V."/>
            <person name="Albert L."/>
            <person name="Andreopoulos W."/>
            <person name="Angelini C."/>
            <person name="Antonin V."/>
            <person name="Barry K.W."/>
            <person name="Bougher N.L."/>
            <person name="Buchanan P."/>
            <person name="Buyck B."/>
            <person name="Bense V."/>
            <person name="Catcheside P."/>
            <person name="Chovatia M."/>
            <person name="Cooper J."/>
            <person name="Damon W."/>
            <person name="Desjardin D."/>
            <person name="Finy P."/>
            <person name="Geml J."/>
            <person name="Haridas S."/>
            <person name="Hughes K."/>
            <person name="Justo A."/>
            <person name="Karasinski D."/>
            <person name="Kautmanova I."/>
            <person name="Kiss B."/>
            <person name="Kocsube S."/>
            <person name="Kotiranta H."/>
            <person name="LaButti K.M."/>
            <person name="Lechner B.E."/>
            <person name="Liimatainen K."/>
            <person name="Lipzen A."/>
            <person name="Lukacs Z."/>
            <person name="Mihaltcheva S."/>
            <person name="Morgado L.N."/>
            <person name="Niskanen T."/>
            <person name="Noordeloos M.E."/>
            <person name="Ohm R.A."/>
            <person name="Ortiz-Santana B."/>
            <person name="Ovrebo C."/>
            <person name="Racz N."/>
            <person name="Riley R."/>
            <person name="Savchenko A."/>
            <person name="Shiryaev A."/>
            <person name="Soop K."/>
            <person name="Spirin V."/>
            <person name="Szebenyi C."/>
            <person name="Tomsovsky M."/>
            <person name="Tulloss R.E."/>
            <person name="Uehling J."/>
            <person name="Grigoriev I.V."/>
            <person name="Vagvolgyi C."/>
            <person name="Papp T."/>
            <person name="Martin F.M."/>
            <person name="Miettinen O."/>
            <person name="Hibbett D.S."/>
            <person name="Nagy L.G."/>
        </authorList>
    </citation>
    <scope>NUCLEOTIDE SEQUENCE [LARGE SCALE GENOMIC DNA]</scope>
    <source>
        <strain evidence="6 7">FP101781</strain>
    </source>
</reference>
<comment type="caution">
    <text evidence="6">The sequence shown here is derived from an EMBL/GenBank/DDBJ whole genome shotgun (WGS) entry which is preliminary data.</text>
</comment>
<dbReference type="GO" id="GO:0016705">
    <property type="term" value="F:oxidoreductase activity, acting on paired donors, with incorporation or reduction of molecular oxygen"/>
    <property type="evidence" value="ECO:0007669"/>
    <property type="project" value="InterPro"/>
</dbReference>
<evidence type="ECO:0000256" key="5">
    <source>
        <dbReference type="ARBA" id="ARBA00023004"/>
    </source>
</evidence>
<keyword evidence="7" id="KW-1185">Reference proteome</keyword>
<evidence type="ECO:0000256" key="3">
    <source>
        <dbReference type="ARBA" id="ARBA00022723"/>
    </source>
</evidence>
<name>A0A4Y7TI65_COPMI</name>